<dbReference type="PROSITE" id="PS00910">
    <property type="entry name" value="UPF0029"/>
    <property type="match status" value="1"/>
</dbReference>
<dbReference type="Gene3D" id="3.30.230.30">
    <property type="entry name" value="Impact, N-terminal domain"/>
    <property type="match status" value="1"/>
</dbReference>
<evidence type="ECO:0000259" key="3">
    <source>
        <dbReference type="Pfam" id="PF09186"/>
    </source>
</evidence>
<dbReference type="OrthoDB" id="9813771at2"/>
<dbReference type="PANTHER" id="PTHR16301">
    <property type="entry name" value="IMPACT-RELATED"/>
    <property type="match status" value="1"/>
</dbReference>
<dbReference type="RefSeq" id="WP_087478258.1">
    <property type="nucleotide sequence ID" value="NZ_CALYAU010000010.1"/>
</dbReference>
<dbReference type="Gene3D" id="3.30.70.240">
    <property type="match status" value="1"/>
</dbReference>
<evidence type="ECO:0000313" key="4">
    <source>
        <dbReference type="EMBL" id="AXL22035.1"/>
    </source>
</evidence>
<dbReference type="InterPro" id="IPR020569">
    <property type="entry name" value="UPF0029_Impact_CS"/>
</dbReference>
<name>A0A346B1P2_9FIRM</name>
<dbReference type="Proteomes" id="UP000254337">
    <property type="component" value="Chromosome"/>
</dbReference>
<dbReference type="InterPro" id="IPR015796">
    <property type="entry name" value="Impact_YigZ-like"/>
</dbReference>
<comment type="similarity">
    <text evidence="1">Belongs to the IMPACT family.</text>
</comment>
<proteinExistence type="inferred from homology"/>
<dbReference type="InterPro" id="IPR036956">
    <property type="entry name" value="Impact_N_sf"/>
</dbReference>
<dbReference type="NCBIfam" id="TIGR00257">
    <property type="entry name" value="IMPACT_YIGZ"/>
    <property type="match status" value="1"/>
</dbReference>
<keyword evidence="5" id="KW-1185">Reference proteome</keyword>
<dbReference type="SUPFAM" id="SSF54980">
    <property type="entry name" value="EF-G C-terminal domain-like"/>
    <property type="match status" value="1"/>
</dbReference>
<dbReference type="InterPro" id="IPR020568">
    <property type="entry name" value="Ribosomal_Su5_D2-typ_SF"/>
</dbReference>
<feature type="domain" description="Impact N-terminal" evidence="2">
    <location>
        <begin position="20"/>
        <end position="122"/>
    </location>
</feature>
<dbReference type="KEGG" id="meg:DKB62_10985"/>
<protein>
    <submittedName>
        <fullName evidence="4">YigZ family protein</fullName>
    </submittedName>
</protein>
<dbReference type="InterPro" id="IPR023582">
    <property type="entry name" value="Impact"/>
</dbReference>
<dbReference type="SUPFAM" id="SSF54211">
    <property type="entry name" value="Ribosomal protein S5 domain 2-like"/>
    <property type="match status" value="1"/>
</dbReference>
<dbReference type="GO" id="GO:0006446">
    <property type="term" value="P:regulation of translational initiation"/>
    <property type="evidence" value="ECO:0007669"/>
    <property type="project" value="TreeGrafter"/>
</dbReference>
<evidence type="ECO:0000256" key="1">
    <source>
        <dbReference type="ARBA" id="ARBA00007665"/>
    </source>
</evidence>
<dbReference type="GO" id="GO:0005737">
    <property type="term" value="C:cytoplasm"/>
    <property type="evidence" value="ECO:0007669"/>
    <property type="project" value="TreeGrafter"/>
</dbReference>
<evidence type="ECO:0000313" key="5">
    <source>
        <dbReference type="Proteomes" id="UP000254337"/>
    </source>
</evidence>
<accession>A0A346B1P2</accession>
<dbReference type="EMBL" id="CP029462">
    <property type="protein sequence ID" value="AXL22035.1"/>
    <property type="molecule type" value="Genomic_DNA"/>
</dbReference>
<dbReference type="PANTHER" id="PTHR16301:SF20">
    <property type="entry name" value="IMPACT FAMILY MEMBER YIGZ"/>
    <property type="match status" value="1"/>
</dbReference>
<dbReference type="AlphaFoldDB" id="A0A346B1P2"/>
<dbReference type="Pfam" id="PF09186">
    <property type="entry name" value="DUF1949"/>
    <property type="match status" value="1"/>
</dbReference>
<dbReference type="Pfam" id="PF01205">
    <property type="entry name" value="Impact_N"/>
    <property type="match status" value="1"/>
</dbReference>
<dbReference type="InterPro" id="IPR015269">
    <property type="entry name" value="UPF0029_Impact_C"/>
</dbReference>
<organism evidence="4 5">
    <name type="scientific">Megasphaera stantonii</name>
    <dbReference type="NCBI Taxonomy" id="2144175"/>
    <lineage>
        <taxon>Bacteria</taxon>
        <taxon>Bacillati</taxon>
        <taxon>Bacillota</taxon>
        <taxon>Negativicutes</taxon>
        <taxon>Veillonellales</taxon>
        <taxon>Veillonellaceae</taxon>
        <taxon>Megasphaera</taxon>
    </lineage>
</organism>
<feature type="domain" description="UPF0029" evidence="3">
    <location>
        <begin position="141"/>
        <end position="195"/>
    </location>
</feature>
<reference evidence="4 5" key="1">
    <citation type="submission" date="2018-05" db="EMBL/GenBank/DDBJ databases">
        <title>Complete genome sequence of Megasphaera sp. AJH120T, isolated from the ceca of a chicken.</title>
        <authorList>
            <person name="Maki J."/>
            <person name="Looft T."/>
        </authorList>
    </citation>
    <scope>NUCLEOTIDE SEQUENCE [LARGE SCALE GENOMIC DNA]</scope>
    <source>
        <strain evidence="4 5">AJH120</strain>
    </source>
</reference>
<sequence>MTTSFITSVYGRTETEYIVKKSRFIATLAEVRSEAEAAACIEKLRKQYWDANHNCYAYQIGVDGALQKSSDDGEPSGTAGRPMLETLKKSGVTNTVVVVTRYFGGVKLGASGLIRAYSHAVTLGLQAADIADYKPYDIADVTVSYSFVSTLERMTPSFDILVADRAFSDTVTFTLQIPQERTEAFKAALIDTTNGTAHFIDKGSRTIPIIRPKNPQ</sequence>
<dbReference type="InterPro" id="IPR001498">
    <property type="entry name" value="Impact_N"/>
</dbReference>
<evidence type="ECO:0000259" key="2">
    <source>
        <dbReference type="Pfam" id="PF01205"/>
    </source>
</evidence>
<dbReference type="InterPro" id="IPR035647">
    <property type="entry name" value="EFG_III/V"/>
</dbReference>
<gene>
    <name evidence="4" type="ORF">DKB62_10985</name>
</gene>